<dbReference type="InterPro" id="IPR032265">
    <property type="entry name" value="DUF4831"/>
</dbReference>
<evidence type="ECO:0000313" key="1">
    <source>
        <dbReference type="EMBL" id="RXQ97584.1"/>
    </source>
</evidence>
<protein>
    <submittedName>
        <fullName evidence="1">DUF4831 family protein</fullName>
    </submittedName>
</protein>
<dbReference type="OrthoDB" id="1092380at2"/>
<proteinExistence type="predicted"/>
<keyword evidence="2" id="KW-1185">Reference proteome</keyword>
<gene>
    <name evidence="1" type="ORF">EO244_01490</name>
</gene>
<dbReference type="EMBL" id="SAXA01000001">
    <property type="protein sequence ID" value="RXQ97584.1"/>
    <property type="molecule type" value="Genomic_DNA"/>
</dbReference>
<dbReference type="AlphaFoldDB" id="A0A4Q1JQ74"/>
<dbReference type="Pfam" id="PF16115">
    <property type="entry name" value="DUF4831"/>
    <property type="match status" value="1"/>
</dbReference>
<sequence>MFRLVVKIMLVAVCCIQFMTAMGQKRKSDLDVASTVVYALPRTILNVDVIVEKKIRKVGPFAGFSEKYIGINPKITSDAVDWNIKSITLTEKGEVDPQHFYKLTSVENYEPNLIQLTPEGLIRGFNMKAVDVENKIESQSLQEDVDVEIEYGKFSIDPNLLIKKDTVFKVVETDTAFIKVPEMKEQAFAKSIEDKAKEAAHQLFKLRKRRFKILTANYEVLPPDGKAYEVIVRELDKLEKEYLSLFLGKEVRVLETGHFTYRPTATDKGGVLFRISPEKGLVESDDLKAVPVRIDLNNLGVTSELPVLPVDPTVVPNRLIYYRVPGQADVVISKGKQVVYHKRHLISQFGKVFGLPSQVLMHEGYSLEFYPETGAIKCISQK</sequence>
<comment type="caution">
    <text evidence="1">The sequence shown here is derived from an EMBL/GenBank/DDBJ whole genome shotgun (WGS) entry which is preliminary data.</text>
</comment>
<name>A0A4Q1JQ74_9BACT</name>
<organism evidence="1 2">
    <name type="scientific">Ancylomarina salipaludis</name>
    <dbReference type="NCBI Taxonomy" id="2501299"/>
    <lineage>
        <taxon>Bacteria</taxon>
        <taxon>Pseudomonadati</taxon>
        <taxon>Bacteroidota</taxon>
        <taxon>Bacteroidia</taxon>
        <taxon>Marinilabiliales</taxon>
        <taxon>Marinifilaceae</taxon>
        <taxon>Ancylomarina</taxon>
    </lineage>
</organism>
<dbReference type="Proteomes" id="UP000289703">
    <property type="component" value="Unassembled WGS sequence"/>
</dbReference>
<reference evidence="1 2" key="1">
    <citation type="submission" date="2019-01" db="EMBL/GenBank/DDBJ databases">
        <title>Ancylomarina salipaludis sp. nov., isolated from a salt marsh.</title>
        <authorList>
            <person name="Yoon J.-H."/>
        </authorList>
    </citation>
    <scope>NUCLEOTIDE SEQUENCE [LARGE SCALE GENOMIC DNA]</scope>
    <source>
        <strain evidence="1 2">SHSM-M15</strain>
    </source>
</reference>
<accession>A0A4Q1JQ74</accession>
<evidence type="ECO:0000313" key="2">
    <source>
        <dbReference type="Proteomes" id="UP000289703"/>
    </source>
</evidence>
<dbReference type="RefSeq" id="WP_129252226.1">
    <property type="nucleotide sequence ID" value="NZ_SAXA01000001.1"/>
</dbReference>